<reference evidence="2" key="1">
    <citation type="submission" date="2021-06" db="EMBL/GenBank/DDBJ databases">
        <authorList>
            <person name="Kallberg Y."/>
            <person name="Tangrot J."/>
            <person name="Rosling A."/>
        </authorList>
    </citation>
    <scope>NUCLEOTIDE SEQUENCE</scope>
    <source>
        <strain evidence="2">CL551</strain>
    </source>
</reference>
<accession>A0A9N8VNN3</accession>
<gene>
    <name evidence="2" type="ORF">AMORRO_LOCUS1303</name>
</gene>
<keyword evidence="3" id="KW-1185">Reference proteome</keyword>
<protein>
    <submittedName>
        <fullName evidence="2">16776_t:CDS:1</fullName>
    </submittedName>
</protein>
<comment type="caution">
    <text evidence="2">The sequence shown here is derived from an EMBL/GenBank/DDBJ whole genome shotgun (WGS) entry which is preliminary data.</text>
</comment>
<dbReference type="Proteomes" id="UP000789342">
    <property type="component" value="Unassembled WGS sequence"/>
</dbReference>
<dbReference type="AlphaFoldDB" id="A0A9N8VNN3"/>
<evidence type="ECO:0000313" key="2">
    <source>
        <dbReference type="EMBL" id="CAG8459049.1"/>
    </source>
</evidence>
<proteinExistence type="predicted"/>
<dbReference type="EMBL" id="CAJVPV010000483">
    <property type="protein sequence ID" value="CAG8459049.1"/>
    <property type="molecule type" value="Genomic_DNA"/>
</dbReference>
<feature type="coiled-coil region" evidence="1">
    <location>
        <begin position="164"/>
        <end position="205"/>
    </location>
</feature>
<evidence type="ECO:0000313" key="3">
    <source>
        <dbReference type="Proteomes" id="UP000789342"/>
    </source>
</evidence>
<name>A0A9N8VNN3_9GLOM</name>
<organism evidence="2 3">
    <name type="scientific">Acaulospora morrowiae</name>
    <dbReference type="NCBI Taxonomy" id="94023"/>
    <lineage>
        <taxon>Eukaryota</taxon>
        <taxon>Fungi</taxon>
        <taxon>Fungi incertae sedis</taxon>
        <taxon>Mucoromycota</taxon>
        <taxon>Glomeromycotina</taxon>
        <taxon>Glomeromycetes</taxon>
        <taxon>Diversisporales</taxon>
        <taxon>Acaulosporaceae</taxon>
        <taxon>Acaulospora</taxon>
    </lineage>
</organism>
<keyword evidence="1" id="KW-0175">Coiled coil</keyword>
<sequence length="409" mass="48402">MLPKITLTSIANKLSDDDIVIITKKNGVSRYQFGIEKKVRYNDQWDDDTKQSTLSVILEPYLETPITPEKAIAKILLYFIKSKYKHFDLKRGLSDEVFMVLNHTNNHEIIIDNNRVFIKPTELHSRFQDLQHQHKTQQSLERTIYIEDINACNLQEKESKKKKIFELEQQFLQQKQRILELEKLNEEVQKSEQHLKQRIQEFEQKLTPKKMDSELEQIIKKTDKMVISKRRKYDDMPFIKNEITRIGVSSPLSQHVINIVNATEKESWEKHAATSLKKAQKSLRPGDAVLNYFRFYKAYKKICFMNGNRLNMIYQSIIEVYNKIRGEDPANDVVMTSQLLSEEKKNSKWVNDLHDILGQNLTLWNIEISKLKMPNGAQWYKAIEISKEELDKVKKIREFLLNDIYFVFT</sequence>
<evidence type="ECO:0000256" key="1">
    <source>
        <dbReference type="SAM" id="Coils"/>
    </source>
</evidence>